<dbReference type="GO" id="GO:0005975">
    <property type="term" value="P:carbohydrate metabolic process"/>
    <property type="evidence" value="ECO:0007669"/>
    <property type="project" value="InterPro"/>
</dbReference>
<dbReference type="PANTHER" id="PTHR43465">
    <property type="entry name" value="DUF1680 DOMAIN PROTEIN (AFU_ORTHOLOGUE AFUA_1G08910)"/>
    <property type="match status" value="1"/>
</dbReference>
<evidence type="ECO:0000313" key="4">
    <source>
        <dbReference type="EMBL" id="OJG18868.1"/>
    </source>
</evidence>
<accession>A0A1L8RGJ1</accession>
<dbReference type="InterPro" id="IPR049046">
    <property type="entry name" value="Beta-AFase-like_GH127_middle"/>
</dbReference>
<feature type="domain" description="Non-reducing end beta-L-arabinofuranosidase-like GH127 catalytic" evidence="1">
    <location>
        <begin position="3"/>
        <end position="413"/>
    </location>
</feature>
<protein>
    <submittedName>
        <fullName evidence="4">Glycosyl hydrolase</fullName>
    </submittedName>
</protein>
<reference evidence="4 5" key="1">
    <citation type="submission" date="2014-12" db="EMBL/GenBank/DDBJ databases">
        <title>Draft genome sequences of 29 type strains of Enterococci.</title>
        <authorList>
            <person name="Zhong Z."/>
            <person name="Sun Z."/>
            <person name="Liu W."/>
            <person name="Zhang W."/>
            <person name="Zhang H."/>
        </authorList>
    </citation>
    <scope>NUCLEOTIDE SEQUENCE [LARGE SCALE GENOMIC DNA]</scope>
    <source>
        <strain evidence="4 5">DSM 17029</strain>
    </source>
</reference>
<feature type="domain" description="Non-reducing end beta-L-arabinofuranosidase-like GH127 middle" evidence="2">
    <location>
        <begin position="424"/>
        <end position="520"/>
    </location>
</feature>
<name>A0A1L8RGJ1_9ENTE</name>
<dbReference type="EMBL" id="JXKH01000003">
    <property type="protein sequence ID" value="OJG18868.1"/>
    <property type="molecule type" value="Genomic_DNA"/>
</dbReference>
<evidence type="ECO:0000259" key="2">
    <source>
        <dbReference type="Pfam" id="PF20736"/>
    </source>
</evidence>
<dbReference type="InterPro" id="IPR049174">
    <property type="entry name" value="Beta-AFase-like"/>
</dbReference>
<dbReference type="SUPFAM" id="SSF48208">
    <property type="entry name" value="Six-hairpin glycosidases"/>
    <property type="match status" value="1"/>
</dbReference>
<evidence type="ECO:0000259" key="1">
    <source>
        <dbReference type="Pfam" id="PF07944"/>
    </source>
</evidence>
<dbReference type="InterPro" id="IPR008928">
    <property type="entry name" value="6-hairpin_glycosidase_sf"/>
</dbReference>
<dbReference type="Proteomes" id="UP000181884">
    <property type="component" value="Unassembled WGS sequence"/>
</dbReference>
<sequence length="633" mass="71698">MQIEVQGGLWQHYQTLVTEKMLPYQWAALNDQLPETPASHVMANFKKAAAGIREDYQGIKFGDSDLYKWLEAASYTLGKTEDKRLQAHVNEAISWIRKAQLADGYLNTFYQIDQGVDKRWTNLRDNHELYCGGHLVEAAVAHYTATGETALLEVAEKFAHHILTTFQEGSPQEGGYPGHEEIELALLRLYQVTTNKEYLELAGNFIQHRGQKPNYFDQEAKQYNHGIQTWWGDNHRYSQAHEPILAQTEAVGHAVRAMYLYTALADFARIKQDKQLTEKLLDFWQDVTTRKMTINGGIGGTAWGEAFSEAYDLPNDTAYNETCASIGLVFWAEKMFELTGAAHFIDILEKALYNGCLCGMDQEGEHFFYVNPLEVTGTSCSRKDHDHVKGQRQSWFGCACCPPNLARLIQSIENYHYYQKQQRLYLNVYGESTFASGVAAQGTQFKMKQVTNYPWAGSIELTIEENGGQINELALRIPAWVKAAKVYFNGKIIPNQVEQGYLLLAADFQRDDKIQLFFDMPVVANYANERVPELVGKVAVTRGPLVYAVETVDNGTDLANIYISEVTGSQLLSNFPIGDSLGIQLEGQQRKSVGSLYMVEKPSFERKELKLVPYFLWGNRGAGDMRIWLNQKN</sequence>
<dbReference type="InterPro" id="IPR012878">
    <property type="entry name" value="Beta-AFase-like_GH127_cat"/>
</dbReference>
<dbReference type="Gene3D" id="1.50.10.20">
    <property type="match status" value="1"/>
</dbReference>
<proteinExistence type="predicted"/>
<dbReference type="STRING" id="214095.RU97_GL001486"/>
<dbReference type="Pfam" id="PF07944">
    <property type="entry name" value="Beta-AFase-like_GH127_cat"/>
    <property type="match status" value="1"/>
</dbReference>
<dbReference type="RefSeq" id="WP_067394249.1">
    <property type="nucleotide sequence ID" value="NZ_JXKH01000003.1"/>
</dbReference>
<dbReference type="Pfam" id="PF20736">
    <property type="entry name" value="Glyco_hydro127M"/>
    <property type="match status" value="1"/>
</dbReference>
<keyword evidence="4" id="KW-0378">Hydrolase</keyword>
<evidence type="ECO:0000259" key="3">
    <source>
        <dbReference type="Pfam" id="PF20737"/>
    </source>
</evidence>
<dbReference type="PANTHER" id="PTHR43465:SF2">
    <property type="entry name" value="DUF1680 DOMAIN PROTEIN (AFU_ORTHOLOGUE AFUA_1G08910)"/>
    <property type="match status" value="1"/>
</dbReference>
<dbReference type="AlphaFoldDB" id="A0A1L8RGJ1"/>
<comment type="caution">
    <text evidence="4">The sequence shown here is derived from an EMBL/GenBank/DDBJ whole genome shotgun (WGS) entry which is preliminary data.</text>
</comment>
<feature type="domain" description="Non-reducing end beta-L-arabinofuranosidase-like GH127 C-terminal" evidence="3">
    <location>
        <begin position="525"/>
        <end position="630"/>
    </location>
</feature>
<gene>
    <name evidence="4" type="ORF">RU97_GL001486</name>
</gene>
<organism evidence="4 5">
    <name type="scientific">Enterococcus canis</name>
    <dbReference type="NCBI Taxonomy" id="214095"/>
    <lineage>
        <taxon>Bacteria</taxon>
        <taxon>Bacillati</taxon>
        <taxon>Bacillota</taxon>
        <taxon>Bacilli</taxon>
        <taxon>Lactobacillales</taxon>
        <taxon>Enterococcaceae</taxon>
        <taxon>Enterococcus</taxon>
    </lineage>
</organism>
<dbReference type="InterPro" id="IPR049049">
    <property type="entry name" value="Beta-AFase-like_GH127_C"/>
</dbReference>
<evidence type="ECO:0000313" key="5">
    <source>
        <dbReference type="Proteomes" id="UP000181884"/>
    </source>
</evidence>
<dbReference type="GO" id="GO:0016787">
    <property type="term" value="F:hydrolase activity"/>
    <property type="evidence" value="ECO:0007669"/>
    <property type="project" value="UniProtKB-KW"/>
</dbReference>
<dbReference type="Pfam" id="PF20737">
    <property type="entry name" value="Glyco_hydro127C"/>
    <property type="match status" value="1"/>
</dbReference>
<keyword evidence="5" id="KW-1185">Reference proteome</keyword>